<dbReference type="AlphaFoldDB" id="A0AA36H9L1"/>
<proteinExistence type="predicted"/>
<protein>
    <submittedName>
        <fullName evidence="1">Uncharacterized protein</fullName>
    </submittedName>
</protein>
<reference evidence="1" key="1">
    <citation type="submission" date="2023-07" db="EMBL/GenBank/DDBJ databases">
        <authorList>
            <consortium name="CYATHOMIX"/>
        </authorList>
    </citation>
    <scope>NUCLEOTIDE SEQUENCE</scope>
    <source>
        <strain evidence="1">N/A</strain>
    </source>
</reference>
<evidence type="ECO:0000313" key="2">
    <source>
        <dbReference type="Proteomes" id="UP001176961"/>
    </source>
</evidence>
<name>A0AA36H9L1_CYLNA</name>
<gene>
    <name evidence="1" type="ORF">CYNAS_LOCUS18674</name>
</gene>
<keyword evidence="2" id="KW-1185">Reference proteome</keyword>
<dbReference type="EMBL" id="CATQJL010000316">
    <property type="protein sequence ID" value="CAJ0606691.1"/>
    <property type="molecule type" value="Genomic_DNA"/>
</dbReference>
<evidence type="ECO:0000313" key="1">
    <source>
        <dbReference type="EMBL" id="CAJ0606691.1"/>
    </source>
</evidence>
<sequence length="79" mass="9172">MHFPTVSVSCVFLWIRRRLHGFECSHARSALIIDIFLRHIPHRHFIGLRRTVFGSPVSLRRSLWKIFSTGPSSAARTFP</sequence>
<dbReference type="Proteomes" id="UP001176961">
    <property type="component" value="Unassembled WGS sequence"/>
</dbReference>
<accession>A0AA36H9L1</accession>
<organism evidence="1 2">
    <name type="scientific">Cylicocyclus nassatus</name>
    <name type="common">Nematode worm</name>
    <dbReference type="NCBI Taxonomy" id="53992"/>
    <lineage>
        <taxon>Eukaryota</taxon>
        <taxon>Metazoa</taxon>
        <taxon>Ecdysozoa</taxon>
        <taxon>Nematoda</taxon>
        <taxon>Chromadorea</taxon>
        <taxon>Rhabditida</taxon>
        <taxon>Rhabditina</taxon>
        <taxon>Rhabditomorpha</taxon>
        <taxon>Strongyloidea</taxon>
        <taxon>Strongylidae</taxon>
        <taxon>Cylicocyclus</taxon>
    </lineage>
</organism>
<comment type="caution">
    <text evidence="1">The sequence shown here is derived from an EMBL/GenBank/DDBJ whole genome shotgun (WGS) entry which is preliminary data.</text>
</comment>